<feature type="region of interest" description="Disordered" evidence="1">
    <location>
        <begin position="1"/>
        <end position="73"/>
    </location>
</feature>
<dbReference type="AlphaFoldDB" id="A0A9W9A4J0"/>
<gene>
    <name evidence="2" type="ORF">C8J55DRAFT_562896</name>
</gene>
<proteinExistence type="predicted"/>
<dbReference type="Proteomes" id="UP001150238">
    <property type="component" value="Unassembled WGS sequence"/>
</dbReference>
<accession>A0A9W9A4J0</accession>
<reference evidence="2" key="1">
    <citation type="submission" date="2022-08" db="EMBL/GenBank/DDBJ databases">
        <authorList>
            <consortium name="DOE Joint Genome Institute"/>
            <person name="Min B."/>
            <person name="Riley R."/>
            <person name="Sierra-Patev S."/>
            <person name="Naranjo-Ortiz M."/>
            <person name="Looney B."/>
            <person name="Konkel Z."/>
            <person name="Slot J.C."/>
            <person name="Sakamoto Y."/>
            <person name="Steenwyk J.L."/>
            <person name="Rokas A."/>
            <person name="Carro J."/>
            <person name="Camarero S."/>
            <person name="Ferreira P."/>
            <person name="Molpeceres G."/>
            <person name="Ruiz-Duenas F.J."/>
            <person name="Serrano A."/>
            <person name="Henrissat B."/>
            <person name="Drula E."/>
            <person name="Hughes K.W."/>
            <person name="Mata J.L."/>
            <person name="Ishikawa N.K."/>
            <person name="Vargas-Isla R."/>
            <person name="Ushijima S."/>
            <person name="Smith C.A."/>
            <person name="Ahrendt S."/>
            <person name="Andreopoulos W."/>
            <person name="He G."/>
            <person name="Labutti K."/>
            <person name="Lipzen A."/>
            <person name="Ng V."/>
            <person name="Sandor L."/>
            <person name="Barry K."/>
            <person name="Martinez A.T."/>
            <person name="Xiao Y."/>
            <person name="Gibbons J.G."/>
            <person name="Terashima K."/>
            <person name="Hibbett D.S."/>
            <person name="Grigoriev I.V."/>
        </authorList>
    </citation>
    <scope>NUCLEOTIDE SEQUENCE</scope>
    <source>
        <strain evidence="2">Sp2 HRB7682 ss15</strain>
    </source>
</reference>
<evidence type="ECO:0000256" key="1">
    <source>
        <dbReference type="SAM" id="MobiDB-lite"/>
    </source>
</evidence>
<comment type="caution">
    <text evidence="2">The sequence shown here is derived from an EMBL/GenBank/DDBJ whole genome shotgun (WGS) entry which is preliminary data.</text>
</comment>
<name>A0A9W9A4J0_9AGAR</name>
<evidence type="ECO:0000313" key="3">
    <source>
        <dbReference type="Proteomes" id="UP001150238"/>
    </source>
</evidence>
<reference evidence="2" key="2">
    <citation type="journal article" date="2023" name="Proc. Natl. Acad. Sci. U.S.A.">
        <title>A global phylogenomic analysis of the shiitake genus Lentinula.</title>
        <authorList>
            <person name="Sierra-Patev S."/>
            <person name="Min B."/>
            <person name="Naranjo-Ortiz M."/>
            <person name="Looney B."/>
            <person name="Konkel Z."/>
            <person name="Slot J.C."/>
            <person name="Sakamoto Y."/>
            <person name="Steenwyk J.L."/>
            <person name="Rokas A."/>
            <person name="Carro J."/>
            <person name="Camarero S."/>
            <person name="Ferreira P."/>
            <person name="Molpeceres G."/>
            <person name="Ruiz-Duenas F.J."/>
            <person name="Serrano A."/>
            <person name="Henrissat B."/>
            <person name="Drula E."/>
            <person name="Hughes K.W."/>
            <person name="Mata J.L."/>
            <person name="Ishikawa N.K."/>
            <person name="Vargas-Isla R."/>
            <person name="Ushijima S."/>
            <person name="Smith C.A."/>
            <person name="Donoghue J."/>
            <person name="Ahrendt S."/>
            <person name="Andreopoulos W."/>
            <person name="He G."/>
            <person name="LaButti K."/>
            <person name="Lipzen A."/>
            <person name="Ng V."/>
            <person name="Riley R."/>
            <person name="Sandor L."/>
            <person name="Barry K."/>
            <person name="Martinez A.T."/>
            <person name="Xiao Y."/>
            <person name="Gibbons J.G."/>
            <person name="Terashima K."/>
            <person name="Grigoriev I.V."/>
            <person name="Hibbett D."/>
        </authorList>
    </citation>
    <scope>NUCLEOTIDE SEQUENCE</scope>
    <source>
        <strain evidence="2">Sp2 HRB7682 ss15</strain>
    </source>
</reference>
<feature type="compositionally biased region" description="Basic residues" evidence="1">
    <location>
        <begin position="1"/>
        <end position="15"/>
    </location>
</feature>
<organism evidence="2 3">
    <name type="scientific">Lentinula lateritia</name>
    <dbReference type="NCBI Taxonomy" id="40482"/>
    <lineage>
        <taxon>Eukaryota</taxon>
        <taxon>Fungi</taxon>
        <taxon>Dikarya</taxon>
        <taxon>Basidiomycota</taxon>
        <taxon>Agaricomycotina</taxon>
        <taxon>Agaricomycetes</taxon>
        <taxon>Agaricomycetidae</taxon>
        <taxon>Agaricales</taxon>
        <taxon>Marasmiineae</taxon>
        <taxon>Omphalotaceae</taxon>
        <taxon>Lentinula</taxon>
    </lineage>
</organism>
<dbReference type="EMBL" id="JANVFS010000025">
    <property type="protein sequence ID" value="KAJ4473383.1"/>
    <property type="molecule type" value="Genomic_DNA"/>
</dbReference>
<protein>
    <submittedName>
        <fullName evidence="2">Uncharacterized protein</fullName>
    </submittedName>
</protein>
<sequence>MAPQRTPRRLASVHHHFSETPNVSPRRHPMLLRSMATPDAPTADTSHSIQETSDSLLGLNSSTTNPSDLSAYPPSHSLLGASGSLIIPNSASSDAPLHSSGELPSKPVVPVELMTTTDGNSIRNLEMFCTHSQRLYNEQKNSLEFTKQCIDLVEQQCTDLTKIKHMRSVVQKFNYSCPFCKDLAWNAHVYVSIDHSFLVNSADQICTVTVYLVDTLVVRSVSATSDNNTSRPGGSLIVQYAGFLFVENPYRL</sequence>
<feature type="compositionally biased region" description="Polar residues" evidence="1">
    <location>
        <begin position="43"/>
        <end position="68"/>
    </location>
</feature>
<evidence type="ECO:0000313" key="2">
    <source>
        <dbReference type="EMBL" id="KAJ4473383.1"/>
    </source>
</evidence>